<dbReference type="PANTHER" id="PTHR47506">
    <property type="entry name" value="TRANSCRIPTIONAL REGULATORY PROTEIN"/>
    <property type="match status" value="1"/>
</dbReference>
<name>A0A090DXR8_9BACT</name>
<dbReference type="InterPro" id="IPR009057">
    <property type="entry name" value="Homeodomain-like_sf"/>
</dbReference>
<dbReference type="STRING" id="1437425.CSEC_0758"/>
<evidence type="ECO:0000313" key="6">
    <source>
        <dbReference type="EMBL" id="CDR33589.1"/>
    </source>
</evidence>
<evidence type="ECO:0000256" key="3">
    <source>
        <dbReference type="ARBA" id="ARBA00023163"/>
    </source>
</evidence>
<dbReference type="PRINTS" id="PR00455">
    <property type="entry name" value="HTHTETR"/>
</dbReference>
<dbReference type="eggNOG" id="COG1309">
    <property type="taxonomic scope" value="Bacteria"/>
</dbReference>
<dbReference type="InterPro" id="IPR036271">
    <property type="entry name" value="Tet_transcr_reg_TetR-rel_C_sf"/>
</dbReference>
<proteinExistence type="predicted"/>
<evidence type="ECO:0000259" key="5">
    <source>
        <dbReference type="PROSITE" id="PS50977"/>
    </source>
</evidence>
<dbReference type="SUPFAM" id="SSF46689">
    <property type="entry name" value="Homeodomain-like"/>
    <property type="match status" value="1"/>
</dbReference>
<comment type="caution">
    <text evidence="6">The sequence shown here is derived from an EMBL/GenBank/DDBJ whole genome shotgun (WGS) entry which is preliminary data.</text>
</comment>
<organism evidence="6 7">
    <name type="scientific">Candidatus Criblamydia sequanensis CRIB-18</name>
    <dbReference type="NCBI Taxonomy" id="1437425"/>
    <lineage>
        <taxon>Bacteria</taxon>
        <taxon>Pseudomonadati</taxon>
        <taxon>Chlamydiota</taxon>
        <taxon>Chlamydiia</taxon>
        <taxon>Parachlamydiales</taxon>
        <taxon>Candidatus Criblamydiaceae</taxon>
        <taxon>Candidatus Criblamydia</taxon>
    </lineage>
</organism>
<evidence type="ECO:0000313" key="7">
    <source>
        <dbReference type="Proteomes" id="UP000031552"/>
    </source>
</evidence>
<protein>
    <submittedName>
        <fullName evidence="6">Transcriptional regulator</fullName>
    </submittedName>
</protein>
<keyword evidence="1" id="KW-0805">Transcription regulation</keyword>
<accession>A0A090DXR8</accession>
<feature type="DNA-binding region" description="H-T-H motif" evidence="4">
    <location>
        <begin position="26"/>
        <end position="45"/>
    </location>
</feature>
<dbReference type="InterPro" id="IPR001647">
    <property type="entry name" value="HTH_TetR"/>
</dbReference>
<gene>
    <name evidence="6" type="ORF">CSEC_0758</name>
</gene>
<dbReference type="OrthoDB" id="9800152at2"/>
<feature type="domain" description="HTH tetR-type" evidence="5">
    <location>
        <begin position="3"/>
        <end position="63"/>
    </location>
</feature>
<keyword evidence="7" id="KW-1185">Reference proteome</keyword>
<evidence type="ECO:0000256" key="2">
    <source>
        <dbReference type="ARBA" id="ARBA00023125"/>
    </source>
</evidence>
<dbReference type="Gene3D" id="1.10.357.10">
    <property type="entry name" value="Tetracycline Repressor, domain 2"/>
    <property type="match status" value="1"/>
</dbReference>
<dbReference type="Proteomes" id="UP000031552">
    <property type="component" value="Unassembled WGS sequence"/>
</dbReference>
<dbReference type="PROSITE" id="PS50977">
    <property type="entry name" value="HTH_TETR_2"/>
    <property type="match status" value="1"/>
</dbReference>
<dbReference type="Pfam" id="PF00440">
    <property type="entry name" value="TetR_N"/>
    <property type="match status" value="1"/>
</dbReference>
<dbReference type="AlphaFoldDB" id="A0A090DXR8"/>
<dbReference type="GO" id="GO:0003677">
    <property type="term" value="F:DNA binding"/>
    <property type="evidence" value="ECO:0007669"/>
    <property type="project" value="UniProtKB-UniRule"/>
</dbReference>
<keyword evidence="3" id="KW-0804">Transcription</keyword>
<dbReference type="PANTHER" id="PTHR47506:SF1">
    <property type="entry name" value="HTH-TYPE TRANSCRIPTIONAL REGULATOR YJDC"/>
    <property type="match status" value="1"/>
</dbReference>
<dbReference type="SUPFAM" id="SSF48498">
    <property type="entry name" value="Tetracyclin repressor-like, C-terminal domain"/>
    <property type="match status" value="1"/>
</dbReference>
<dbReference type="RefSeq" id="WP_053331744.1">
    <property type="nucleotide sequence ID" value="NZ_CCEJ010000003.1"/>
</dbReference>
<keyword evidence="2 4" id="KW-0238">DNA-binding</keyword>
<reference evidence="6" key="2">
    <citation type="submission" date="2014-09" db="EMBL/GenBank/DDBJ databases">
        <title>Criblamydia sequanensis harbors a mega-plasmid encoding arsenite resistance.</title>
        <authorList>
            <person name="Bertelli C."/>
            <person name="Goesmann A."/>
            <person name="Greub G."/>
        </authorList>
    </citation>
    <scope>NUCLEOTIDE SEQUENCE [LARGE SCALE GENOMIC DNA]</scope>
    <source>
        <strain evidence="6">CRIB-18</strain>
    </source>
</reference>
<dbReference type="EMBL" id="CCEJ010000003">
    <property type="protein sequence ID" value="CDR33589.1"/>
    <property type="molecule type" value="Genomic_DNA"/>
</dbReference>
<evidence type="ECO:0000256" key="4">
    <source>
        <dbReference type="PROSITE-ProRule" id="PRU00335"/>
    </source>
</evidence>
<evidence type="ECO:0000256" key="1">
    <source>
        <dbReference type="ARBA" id="ARBA00023015"/>
    </source>
</evidence>
<sequence>MKTNTYDQILDEAIRLLKEKGAQGFSYQDLSEAVGIKKASIHYHFPHKEDLLLAIISTQHLNLESYLRLGSSLNPKEKVKYLALLYRKVLEENTNYICPCGMLAAEWSTLTEKIKEALQRFFDLQRIWLGDGAHSESIVASLQGLLLMARLNHNPLEFFDRQIQLID</sequence>
<reference evidence="6" key="1">
    <citation type="submission" date="2013-12" db="EMBL/GenBank/DDBJ databases">
        <authorList>
            <person name="Linke B."/>
        </authorList>
    </citation>
    <scope>NUCLEOTIDE SEQUENCE [LARGE SCALE GENOMIC DNA]</scope>
    <source>
        <strain evidence="6">CRIB-18</strain>
    </source>
</reference>